<keyword evidence="3" id="KW-1185">Reference proteome</keyword>
<evidence type="ECO:0000313" key="2">
    <source>
        <dbReference type="EMBL" id="GAA1706489.1"/>
    </source>
</evidence>
<name>A0ABN2IJX7_9ACTN</name>
<dbReference type="EMBL" id="BAAAQG010000007">
    <property type="protein sequence ID" value="GAA1706489.1"/>
    <property type="molecule type" value="Genomic_DNA"/>
</dbReference>
<evidence type="ECO:0000313" key="3">
    <source>
        <dbReference type="Proteomes" id="UP001500383"/>
    </source>
</evidence>
<dbReference type="Pfam" id="PF01844">
    <property type="entry name" value="HNH"/>
    <property type="match status" value="1"/>
</dbReference>
<dbReference type="SMART" id="SM00507">
    <property type="entry name" value="HNHc"/>
    <property type="match status" value="1"/>
</dbReference>
<dbReference type="Proteomes" id="UP001500383">
    <property type="component" value="Unassembled WGS sequence"/>
</dbReference>
<dbReference type="CDD" id="cd00085">
    <property type="entry name" value="HNHc"/>
    <property type="match status" value="1"/>
</dbReference>
<sequence>MISTATRAMRREGFTPAQRDNILDGCCHYCGTAFPSEVDHVIPWSRGGSDDLENLVAACYRCNRDKSDLTPEEWAAARAGRGAAWPPPTREAILLDLTAGLVDDADAVHAAVSDETLLDSLVSYVDQVHRHGEDRDRHAAMLAMIHAAGGASK</sequence>
<evidence type="ECO:0000259" key="1">
    <source>
        <dbReference type="SMART" id="SM00507"/>
    </source>
</evidence>
<dbReference type="Gene3D" id="1.10.30.50">
    <property type="match status" value="1"/>
</dbReference>
<reference evidence="2 3" key="1">
    <citation type="journal article" date="2019" name="Int. J. Syst. Evol. Microbiol.">
        <title>The Global Catalogue of Microorganisms (GCM) 10K type strain sequencing project: providing services to taxonomists for standard genome sequencing and annotation.</title>
        <authorList>
            <consortium name="The Broad Institute Genomics Platform"/>
            <consortium name="The Broad Institute Genome Sequencing Center for Infectious Disease"/>
            <person name="Wu L."/>
            <person name="Ma J."/>
        </authorList>
    </citation>
    <scope>NUCLEOTIDE SEQUENCE [LARGE SCALE GENOMIC DNA]</scope>
    <source>
        <strain evidence="2 3">JCM 16002</strain>
    </source>
</reference>
<accession>A0ABN2IJX7</accession>
<dbReference type="PANTHER" id="PTHR33877">
    <property type="entry name" value="SLL1193 PROTEIN"/>
    <property type="match status" value="1"/>
</dbReference>
<organism evidence="2 3">
    <name type="scientific">Dietzia cercidiphylli</name>
    <dbReference type="NCBI Taxonomy" id="498199"/>
    <lineage>
        <taxon>Bacteria</taxon>
        <taxon>Bacillati</taxon>
        <taxon>Actinomycetota</taxon>
        <taxon>Actinomycetes</taxon>
        <taxon>Mycobacteriales</taxon>
        <taxon>Dietziaceae</taxon>
        <taxon>Dietzia</taxon>
    </lineage>
</organism>
<dbReference type="InterPro" id="IPR002711">
    <property type="entry name" value="HNH"/>
</dbReference>
<proteinExistence type="predicted"/>
<comment type="caution">
    <text evidence="2">The sequence shown here is derived from an EMBL/GenBank/DDBJ whole genome shotgun (WGS) entry which is preliminary data.</text>
</comment>
<dbReference type="RefSeq" id="WP_182659479.1">
    <property type="nucleotide sequence ID" value="NZ_BAAAQG010000007.1"/>
</dbReference>
<dbReference type="PANTHER" id="PTHR33877:SF2">
    <property type="entry name" value="OS07G0170200 PROTEIN"/>
    <property type="match status" value="1"/>
</dbReference>
<feature type="domain" description="HNH nuclease" evidence="1">
    <location>
        <begin position="17"/>
        <end position="64"/>
    </location>
</feature>
<protein>
    <recommendedName>
        <fullName evidence="1">HNH nuclease domain-containing protein</fullName>
    </recommendedName>
</protein>
<dbReference type="InterPro" id="IPR003615">
    <property type="entry name" value="HNH_nuc"/>
</dbReference>
<gene>
    <name evidence="2" type="ORF">GCM10009831_15200</name>
</gene>
<dbReference type="InterPro" id="IPR052892">
    <property type="entry name" value="NA-targeting_endonuclease"/>
</dbReference>